<evidence type="ECO:0000313" key="2">
    <source>
        <dbReference type="Ensembl" id="ENSSLUP00000036480.1"/>
    </source>
</evidence>
<dbReference type="Proteomes" id="UP000694568">
    <property type="component" value="Unplaced"/>
</dbReference>
<dbReference type="PROSITE" id="PS50041">
    <property type="entry name" value="C_TYPE_LECTIN_2"/>
    <property type="match status" value="1"/>
</dbReference>
<proteinExistence type="predicted"/>
<dbReference type="SUPFAM" id="SSF56436">
    <property type="entry name" value="C-type lectin-like"/>
    <property type="match status" value="1"/>
</dbReference>
<dbReference type="PANTHER" id="PTHR22803">
    <property type="entry name" value="MANNOSE, PHOSPHOLIPASE, LECTIN RECEPTOR RELATED"/>
    <property type="match status" value="1"/>
</dbReference>
<dbReference type="InterPro" id="IPR050111">
    <property type="entry name" value="C-type_lectin/snaclec_domain"/>
</dbReference>
<dbReference type="Gene3D" id="3.10.100.10">
    <property type="entry name" value="Mannose-Binding Protein A, subunit A"/>
    <property type="match status" value="1"/>
</dbReference>
<evidence type="ECO:0000259" key="1">
    <source>
        <dbReference type="PROSITE" id="PS50041"/>
    </source>
</evidence>
<dbReference type="InterPro" id="IPR016187">
    <property type="entry name" value="CTDL_fold"/>
</dbReference>
<dbReference type="InterPro" id="IPR001304">
    <property type="entry name" value="C-type_lectin-like"/>
</dbReference>
<evidence type="ECO:0000313" key="3">
    <source>
        <dbReference type="Proteomes" id="UP000694568"/>
    </source>
</evidence>
<dbReference type="GeneTree" id="ENSGT00990000204163"/>
<feature type="domain" description="C-type lectin" evidence="1">
    <location>
        <begin position="38"/>
        <end position="106"/>
    </location>
</feature>
<accession>A0A8C9Z882</accession>
<organism evidence="2 3">
    <name type="scientific">Sander lucioperca</name>
    <name type="common">Pike-perch</name>
    <name type="synonym">Perca lucioperca</name>
    <dbReference type="NCBI Taxonomy" id="283035"/>
    <lineage>
        <taxon>Eukaryota</taxon>
        <taxon>Metazoa</taxon>
        <taxon>Chordata</taxon>
        <taxon>Craniata</taxon>
        <taxon>Vertebrata</taxon>
        <taxon>Euteleostomi</taxon>
        <taxon>Actinopterygii</taxon>
        <taxon>Neopterygii</taxon>
        <taxon>Teleostei</taxon>
        <taxon>Neoteleostei</taxon>
        <taxon>Acanthomorphata</taxon>
        <taxon>Eupercaria</taxon>
        <taxon>Perciformes</taxon>
        <taxon>Percoidei</taxon>
        <taxon>Percidae</taxon>
        <taxon>Luciopercinae</taxon>
        <taxon>Sander</taxon>
    </lineage>
</organism>
<dbReference type="InterPro" id="IPR016186">
    <property type="entry name" value="C-type_lectin-like/link_sf"/>
</dbReference>
<sequence length="106" mass="12103">MLYQRCYINKVELSSPVIRLLVFNTSFCDHSAMDKPPAQNFCKSDGGNLASVHSEEEHVFLRDYIRKVTGENKKTWMGGFDSVQEGEWMWSDGSTFDYKHWGSGAA</sequence>
<dbReference type="Pfam" id="PF00059">
    <property type="entry name" value="Lectin_C"/>
    <property type="match status" value="1"/>
</dbReference>
<reference evidence="2" key="1">
    <citation type="submission" date="2025-08" db="UniProtKB">
        <authorList>
            <consortium name="Ensembl"/>
        </authorList>
    </citation>
    <scope>IDENTIFICATION</scope>
</reference>
<protein>
    <recommendedName>
        <fullName evidence="1">C-type lectin domain-containing protein</fullName>
    </recommendedName>
</protein>
<keyword evidence="3" id="KW-1185">Reference proteome</keyword>
<name>A0A8C9Z882_SANLU</name>
<reference evidence="2" key="2">
    <citation type="submission" date="2025-09" db="UniProtKB">
        <authorList>
            <consortium name="Ensembl"/>
        </authorList>
    </citation>
    <scope>IDENTIFICATION</scope>
</reference>
<dbReference type="Ensembl" id="ENSSLUT00000037621.1">
    <property type="protein sequence ID" value="ENSSLUP00000036480.1"/>
    <property type="gene ID" value="ENSSLUG00000016296.1"/>
</dbReference>
<dbReference type="CDD" id="cd00037">
    <property type="entry name" value="CLECT"/>
    <property type="match status" value="1"/>
</dbReference>
<dbReference type="AlphaFoldDB" id="A0A8C9Z882"/>